<dbReference type="Proteomes" id="UP000664654">
    <property type="component" value="Unassembled WGS sequence"/>
</dbReference>
<evidence type="ECO:0000256" key="5">
    <source>
        <dbReference type="ARBA" id="ARBA00023027"/>
    </source>
</evidence>
<reference evidence="6" key="1">
    <citation type="submission" date="2021-03" db="EMBL/GenBank/DDBJ databases">
        <title>novel species isolated from a fishpond in China.</title>
        <authorList>
            <person name="Lu H."/>
            <person name="Cai Z."/>
        </authorList>
    </citation>
    <scope>NUCLEOTIDE SEQUENCE</scope>
    <source>
        <strain evidence="6">JCM 30855</strain>
    </source>
</reference>
<protein>
    <submittedName>
        <fullName evidence="6">FAD-dependent oxidoreductase</fullName>
    </submittedName>
</protein>
<dbReference type="PANTHER" id="PTHR43706:SF9">
    <property type="entry name" value="TYPE II NADH:QUINONE OXIDOREDUCTASE"/>
    <property type="match status" value="1"/>
</dbReference>
<keyword evidence="7" id="KW-1185">Reference proteome</keyword>
<name>A0A939DUG1_9ALTE</name>
<evidence type="ECO:0000313" key="7">
    <source>
        <dbReference type="Proteomes" id="UP000664654"/>
    </source>
</evidence>
<dbReference type="Gene3D" id="3.50.50.100">
    <property type="match status" value="1"/>
</dbReference>
<feature type="non-terminal residue" evidence="6">
    <location>
        <position position="1"/>
    </location>
</feature>
<gene>
    <name evidence="6" type="ORF">J0A66_23105</name>
</gene>
<dbReference type="GO" id="GO:0003954">
    <property type="term" value="F:NADH dehydrogenase activity"/>
    <property type="evidence" value="ECO:0007669"/>
    <property type="project" value="InterPro"/>
</dbReference>
<comment type="similarity">
    <text evidence="1">Belongs to the NADH dehydrogenase family.</text>
</comment>
<evidence type="ECO:0000256" key="2">
    <source>
        <dbReference type="ARBA" id="ARBA00022630"/>
    </source>
</evidence>
<keyword evidence="4" id="KW-0560">Oxidoreductase</keyword>
<comment type="caution">
    <text evidence="6">The sequence shown here is derived from an EMBL/GenBank/DDBJ whole genome shotgun (WGS) entry which is preliminary data.</text>
</comment>
<dbReference type="InterPro" id="IPR045024">
    <property type="entry name" value="NDH-2"/>
</dbReference>
<evidence type="ECO:0000256" key="4">
    <source>
        <dbReference type="ARBA" id="ARBA00023002"/>
    </source>
</evidence>
<evidence type="ECO:0000256" key="3">
    <source>
        <dbReference type="ARBA" id="ARBA00022827"/>
    </source>
</evidence>
<accession>A0A939DUG1</accession>
<keyword evidence="5" id="KW-0520">NAD</keyword>
<sequence>SHIWKPLLHEVASGSLDTSTDGVAYSAHGAKHYYQFQHGEMIGLNAQSKSVRLAAMFDEEGRVVVPERELAYDTLIMAIGSVSNDFGTPGVAEH</sequence>
<feature type="non-terminal residue" evidence="6">
    <location>
        <position position="94"/>
    </location>
</feature>
<keyword evidence="2" id="KW-0285">Flavoprotein</keyword>
<proteinExistence type="inferred from homology"/>
<keyword evidence="3" id="KW-0274">FAD</keyword>
<dbReference type="GO" id="GO:0008137">
    <property type="term" value="F:NADH dehydrogenase (ubiquinone) activity"/>
    <property type="evidence" value="ECO:0007669"/>
    <property type="project" value="TreeGrafter"/>
</dbReference>
<organism evidence="6 7">
    <name type="scientific">Bowmanella dokdonensis</name>
    <dbReference type="NCBI Taxonomy" id="751969"/>
    <lineage>
        <taxon>Bacteria</taxon>
        <taxon>Pseudomonadati</taxon>
        <taxon>Pseudomonadota</taxon>
        <taxon>Gammaproteobacteria</taxon>
        <taxon>Alteromonadales</taxon>
        <taxon>Alteromonadaceae</taxon>
        <taxon>Bowmanella</taxon>
    </lineage>
</organism>
<evidence type="ECO:0000313" key="6">
    <source>
        <dbReference type="EMBL" id="MBN7828126.1"/>
    </source>
</evidence>
<dbReference type="EMBL" id="JAFKCV010000410">
    <property type="protein sequence ID" value="MBN7828126.1"/>
    <property type="molecule type" value="Genomic_DNA"/>
</dbReference>
<evidence type="ECO:0000256" key="1">
    <source>
        <dbReference type="ARBA" id="ARBA00005272"/>
    </source>
</evidence>
<dbReference type="PANTHER" id="PTHR43706">
    <property type="entry name" value="NADH DEHYDROGENASE"/>
    <property type="match status" value="1"/>
</dbReference>
<dbReference type="AlphaFoldDB" id="A0A939DUG1"/>